<dbReference type="RefSeq" id="WP_377371327.1">
    <property type="nucleotide sequence ID" value="NZ_JAOTJD010000044.1"/>
</dbReference>
<evidence type="ECO:0000256" key="10">
    <source>
        <dbReference type="RuleBase" id="RU361274"/>
    </source>
</evidence>
<evidence type="ECO:0000256" key="2">
    <source>
        <dbReference type="ARBA" id="ARBA00007353"/>
    </source>
</evidence>
<comment type="catalytic activity">
    <reaction evidence="8">
        <text>adenosine + phosphate = alpha-D-ribose 1-phosphate + adenine</text>
        <dbReference type="Rhea" id="RHEA:27642"/>
        <dbReference type="ChEBI" id="CHEBI:16335"/>
        <dbReference type="ChEBI" id="CHEBI:16708"/>
        <dbReference type="ChEBI" id="CHEBI:43474"/>
        <dbReference type="ChEBI" id="CHEBI:57720"/>
        <dbReference type="EC" id="2.4.2.1"/>
    </reaction>
    <physiologicalReaction direction="left-to-right" evidence="8">
        <dbReference type="Rhea" id="RHEA:27643"/>
    </physiologicalReaction>
</comment>
<evidence type="ECO:0000256" key="8">
    <source>
        <dbReference type="ARBA" id="ARBA00048968"/>
    </source>
</evidence>
<evidence type="ECO:0000256" key="7">
    <source>
        <dbReference type="ARBA" id="ARBA00047989"/>
    </source>
</evidence>
<keyword evidence="5" id="KW-0378">Hydrolase</keyword>
<organism evidence="11 12">
    <name type="scientific">Phenylobacterium ferrooxidans</name>
    <dbReference type="NCBI Taxonomy" id="2982689"/>
    <lineage>
        <taxon>Bacteria</taxon>
        <taxon>Pseudomonadati</taxon>
        <taxon>Pseudomonadota</taxon>
        <taxon>Alphaproteobacteria</taxon>
        <taxon>Caulobacterales</taxon>
        <taxon>Caulobacteraceae</taxon>
        <taxon>Phenylobacterium</taxon>
    </lineage>
</organism>
<dbReference type="EMBL" id="JAOTJD010000044">
    <property type="protein sequence ID" value="MFD3266016.1"/>
    <property type="molecule type" value="Genomic_DNA"/>
</dbReference>
<keyword evidence="4" id="KW-0479">Metal-binding</keyword>
<name>A0ABW6CWE8_9CAUL</name>
<keyword evidence="3" id="KW-0808">Transferase</keyword>
<keyword evidence="6" id="KW-0862">Zinc</keyword>
<dbReference type="Gene3D" id="3.60.140.10">
    <property type="entry name" value="CNF1/YfiH-like putative cysteine hydrolases"/>
    <property type="match status" value="1"/>
</dbReference>
<evidence type="ECO:0000256" key="1">
    <source>
        <dbReference type="ARBA" id="ARBA00000553"/>
    </source>
</evidence>
<evidence type="ECO:0000256" key="4">
    <source>
        <dbReference type="ARBA" id="ARBA00022723"/>
    </source>
</evidence>
<dbReference type="SUPFAM" id="SSF64438">
    <property type="entry name" value="CNF1/YfiH-like putative cysteine hydrolases"/>
    <property type="match status" value="1"/>
</dbReference>
<comment type="caution">
    <text evidence="11">The sequence shown here is derived from an EMBL/GenBank/DDBJ whole genome shotgun (WGS) entry which is preliminary data.</text>
</comment>
<dbReference type="InterPro" id="IPR003730">
    <property type="entry name" value="Cu_polyphenol_OxRdtase"/>
</dbReference>
<keyword evidence="12" id="KW-1185">Reference proteome</keyword>
<dbReference type="PANTHER" id="PTHR30616:SF2">
    <property type="entry name" value="PURINE NUCLEOSIDE PHOSPHORYLASE LACC1"/>
    <property type="match status" value="1"/>
</dbReference>
<dbReference type="NCBIfam" id="TIGR00726">
    <property type="entry name" value="peptidoglycan editing factor PgeF"/>
    <property type="match status" value="1"/>
</dbReference>
<evidence type="ECO:0000256" key="9">
    <source>
        <dbReference type="ARBA" id="ARBA00049893"/>
    </source>
</evidence>
<evidence type="ECO:0000313" key="11">
    <source>
        <dbReference type="EMBL" id="MFD3266016.1"/>
    </source>
</evidence>
<evidence type="ECO:0000313" key="12">
    <source>
        <dbReference type="Proteomes" id="UP001598130"/>
    </source>
</evidence>
<comment type="catalytic activity">
    <reaction evidence="9">
        <text>S-methyl-5'-thioadenosine + phosphate = 5-(methylsulfanyl)-alpha-D-ribose 1-phosphate + adenine</text>
        <dbReference type="Rhea" id="RHEA:11852"/>
        <dbReference type="ChEBI" id="CHEBI:16708"/>
        <dbReference type="ChEBI" id="CHEBI:17509"/>
        <dbReference type="ChEBI" id="CHEBI:43474"/>
        <dbReference type="ChEBI" id="CHEBI:58533"/>
        <dbReference type="EC" id="2.4.2.28"/>
    </reaction>
    <physiologicalReaction direction="left-to-right" evidence="9">
        <dbReference type="Rhea" id="RHEA:11853"/>
    </physiologicalReaction>
</comment>
<evidence type="ECO:0000256" key="3">
    <source>
        <dbReference type="ARBA" id="ARBA00022679"/>
    </source>
</evidence>
<sequence length="254" mass="26380">MNPLTSPLLDLPGVRHGFFTRAGGVSTGIYHSLNVGRGSSDEPADVAENRRRAAEHFGLSAGALSTCYQIHSATALVADQPWGDERPEGDAVVTANPGVLCGALAADCAPILIADAEGRVVASAHAGWKGALNGVAEACVAAMTGLGAEPSRMVAVVGPCISQASYEVGLEFLAAFIGQDADHERFFAPGETAEKPMFDLPGFVVSRLQAAGVGTAAWIGHDTCAEEALFFSNRRAFKRGEPDFGRLLSAITLV</sequence>
<dbReference type="InterPro" id="IPR011324">
    <property type="entry name" value="Cytotoxic_necrot_fac-like_cat"/>
</dbReference>
<dbReference type="InterPro" id="IPR038371">
    <property type="entry name" value="Cu_polyphenol_OxRdtase_sf"/>
</dbReference>
<comment type="catalytic activity">
    <reaction evidence="1">
        <text>inosine + phosphate = alpha-D-ribose 1-phosphate + hypoxanthine</text>
        <dbReference type="Rhea" id="RHEA:27646"/>
        <dbReference type="ChEBI" id="CHEBI:17368"/>
        <dbReference type="ChEBI" id="CHEBI:17596"/>
        <dbReference type="ChEBI" id="CHEBI:43474"/>
        <dbReference type="ChEBI" id="CHEBI:57720"/>
        <dbReference type="EC" id="2.4.2.1"/>
    </reaction>
    <physiologicalReaction direction="left-to-right" evidence="1">
        <dbReference type="Rhea" id="RHEA:27647"/>
    </physiologicalReaction>
</comment>
<protein>
    <recommendedName>
        <fullName evidence="10">Purine nucleoside phosphorylase</fullName>
    </recommendedName>
</protein>
<dbReference type="CDD" id="cd16833">
    <property type="entry name" value="YfiH"/>
    <property type="match status" value="1"/>
</dbReference>
<accession>A0ABW6CWE8</accession>
<comment type="catalytic activity">
    <reaction evidence="7">
        <text>adenosine + H2O + H(+) = inosine + NH4(+)</text>
        <dbReference type="Rhea" id="RHEA:24408"/>
        <dbReference type="ChEBI" id="CHEBI:15377"/>
        <dbReference type="ChEBI" id="CHEBI:15378"/>
        <dbReference type="ChEBI" id="CHEBI:16335"/>
        <dbReference type="ChEBI" id="CHEBI:17596"/>
        <dbReference type="ChEBI" id="CHEBI:28938"/>
        <dbReference type="EC" id="3.5.4.4"/>
    </reaction>
    <physiologicalReaction direction="left-to-right" evidence="7">
        <dbReference type="Rhea" id="RHEA:24409"/>
    </physiologicalReaction>
</comment>
<dbReference type="PANTHER" id="PTHR30616">
    <property type="entry name" value="UNCHARACTERIZED PROTEIN YFIH"/>
    <property type="match status" value="1"/>
</dbReference>
<evidence type="ECO:0000256" key="6">
    <source>
        <dbReference type="ARBA" id="ARBA00022833"/>
    </source>
</evidence>
<dbReference type="Proteomes" id="UP001598130">
    <property type="component" value="Unassembled WGS sequence"/>
</dbReference>
<comment type="similarity">
    <text evidence="2 10">Belongs to the purine nucleoside phosphorylase YfiH/LACC1 family.</text>
</comment>
<dbReference type="Pfam" id="PF02578">
    <property type="entry name" value="Cu-oxidase_4"/>
    <property type="match status" value="1"/>
</dbReference>
<gene>
    <name evidence="11" type="primary">pgeF</name>
    <name evidence="11" type="ORF">OCL97_18825</name>
</gene>
<proteinExistence type="inferred from homology"/>
<reference evidence="11 12" key="1">
    <citation type="submission" date="2022-09" db="EMBL/GenBank/DDBJ databases">
        <title>New species of Phenylobacterium.</title>
        <authorList>
            <person name="Mieszkin S."/>
        </authorList>
    </citation>
    <scope>NUCLEOTIDE SEQUENCE [LARGE SCALE GENOMIC DNA]</scope>
    <source>
        <strain evidence="11 12">HK31-G</strain>
    </source>
</reference>
<evidence type="ECO:0000256" key="5">
    <source>
        <dbReference type="ARBA" id="ARBA00022801"/>
    </source>
</evidence>